<evidence type="ECO:0000313" key="2">
    <source>
        <dbReference type="Proteomes" id="UP000607559"/>
    </source>
</evidence>
<reference evidence="1" key="2">
    <citation type="submission" date="2020-09" db="EMBL/GenBank/DDBJ databases">
        <authorList>
            <person name="Sun Q."/>
            <person name="Zhou Y."/>
        </authorList>
    </citation>
    <scope>NUCLEOTIDE SEQUENCE</scope>
    <source>
        <strain evidence="1">CGMCC 1.15448</strain>
    </source>
</reference>
<keyword evidence="2" id="KW-1185">Reference proteome</keyword>
<evidence type="ECO:0000313" key="1">
    <source>
        <dbReference type="EMBL" id="GGA82409.1"/>
    </source>
</evidence>
<accession>A0A8J2U6T1</accession>
<sequence>MYSYALLEKGCYYLIQEKEEGPVGLIKVNMETDHCMYVSKYADSTLAVWKKKTDPIFDILELLGDDKVKTWESIYNDSQDTYNYEEDEE</sequence>
<name>A0A8J2U6T1_9BACT</name>
<proteinExistence type="predicted"/>
<protein>
    <submittedName>
        <fullName evidence="1">Uncharacterized protein</fullName>
    </submittedName>
</protein>
<gene>
    <name evidence="1" type="ORF">GCM10011511_01720</name>
</gene>
<comment type="caution">
    <text evidence="1">The sequence shown here is derived from an EMBL/GenBank/DDBJ whole genome shotgun (WGS) entry which is preliminary data.</text>
</comment>
<organism evidence="1 2">
    <name type="scientific">Puia dinghuensis</name>
    <dbReference type="NCBI Taxonomy" id="1792502"/>
    <lineage>
        <taxon>Bacteria</taxon>
        <taxon>Pseudomonadati</taxon>
        <taxon>Bacteroidota</taxon>
        <taxon>Chitinophagia</taxon>
        <taxon>Chitinophagales</taxon>
        <taxon>Chitinophagaceae</taxon>
        <taxon>Puia</taxon>
    </lineage>
</organism>
<reference evidence="1" key="1">
    <citation type="journal article" date="2014" name="Int. J. Syst. Evol. Microbiol.">
        <title>Complete genome sequence of Corynebacterium casei LMG S-19264T (=DSM 44701T), isolated from a smear-ripened cheese.</title>
        <authorList>
            <consortium name="US DOE Joint Genome Institute (JGI-PGF)"/>
            <person name="Walter F."/>
            <person name="Albersmeier A."/>
            <person name="Kalinowski J."/>
            <person name="Ruckert C."/>
        </authorList>
    </citation>
    <scope>NUCLEOTIDE SEQUENCE</scope>
    <source>
        <strain evidence="1">CGMCC 1.15448</strain>
    </source>
</reference>
<dbReference type="RefSeq" id="WP_188927568.1">
    <property type="nucleotide sequence ID" value="NZ_BMJC01000001.1"/>
</dbReference>
<dbReference type="Proteomes" id="UP000607559">
    <property type="component" value="Unassembled WGS sequence"/>
</dbReference>
<dbReference type="EMBL" id="BMJC01000001">
    <property type="protein sequence ID" value="GGA82409.1"/>
    <property type="molecule type" value="Genomic_DNA"/>
</dbReference>
<dbReference type="AlphaFoldDB" id="A0A8J2U6T1"/>